<dbReference type="CTD" id="79924"/>
<evidence type="ECO:0000256" key="1">
    <source>
        <dbReference type="SAM" id="MobiDB-lite"/>
    </source>
</evidence>
<feature type="region of interest" description="Disordered" evidence="1">
    <location>
        <begin position="58"/>
        <end position="99"/>
    </location>
</feature>
<sequence>MALANTWVPTGPEPSSCVWAVCWAPAKCRISVTACGSLSGLLACRTPPLWTPAVPTAMAEEPDKDHSHPPTRLQAASSEPAAPESCPRQVGTPPLISPPGLPSGRILPGWLNKSPYAGCLLYQFSVLTPHPCALLGACKSPAVFAVFRVEPDLSPPASLE</sequence>
<accession>A0A8B7K6A8</accession>
<dbReference type="RefSeq" id="XP_014409624.1">
    <property type="nucleotide sequence ID" value="XM_014554138.2"/>
</dbReference>
<dbReference type="AlphaFoldDB" id="A0A8B7K6A8"/>
<dbReference type="GeneID" id="102523524"/>
<reference evidence="3" key="1">
    <citation type="submission" date="2025-08" db="UniProtKB">
        <authorList>
            <consortium name="RefSeq"/>
        </authorList>
    </citation>
    <scope>IDENTIFICATION</scope>
    <source>
        <tissue evidence="3">Ear skin</tissue>
    </source>
</reference>
<gene>
    <name evidence="3" type="primary">ADM2</name>
</gene>
<evidence type="ECO:0000313" key="3">
    <source>
        <dbReference type="RefSeq" id="XP_014409624.1"/>
    </source>
</evidence>
<feature type="compositionally biased region" description="Low complexity" evidence="1">
    <location>
        <begin position="75"/>
        <end position="85"/>
    </location>
</feature>
<protein>
    <submittedName>
        <fullName evidence="3">Protein ADM2 isoform X1</fullName>
    </submittedName>
</protein>
<proteinExistence type="predicted"/>
<keyword evidence="2" id="KW-1185">Reference proteome</keyword>
<dbReference type="Proteomes" id="UP000694856">
    <property type="component" value="Chromosome 12"/>
</dbReference>
<name>A0A8B7K6A8_CAMFR</name>
<organism evidence="2 3">
    <name type="scientific">Camelus ferus</name>
    <name type="common">Wild bactrian camel</name>
    <name type="synonym">Camelus bactrianus ferus</name>
    <dbReference type="NCBI Taxonomy" id="419612"/>
    <lineage>
        <taxon>Eukaryota</taxon>
        <taxon>Metazoa</taxon>
        <taxon>Chordata</taxon>
        <taxon>Craniata</taxon>
        <taxon>Vertebrata</taxon>
        <taxon>Euteleostomi</taxon>
        <taxon>Mammalia</taxon>
        <taxon>Eutheria</taxon>
        <taxon>Laurasiatheria</taxon>
        <taxon>Artiodactyla</taxon>
        <taxon>Tylopoda</taxon>
        <taxon>Camelidae</taxon>
        <taxon>Camelus</taxon>
    </lineage>
</organism>
<evidence type="ECO:0000313" key="2">
    <source>
        <dbReference type="Proteomes" id="UP000694856"/>
    </source>
</evidence>